<gene>
    <name evidence="1" type="ORF">A9D12_02520</name>
</gene>
<protein>
    <recommendedName>
        <fullName evidence="3">DUF11 domain-containing protein</fullName>
    </recommendedName>
</protein>
<reference evidence="1 2" key="1">
    <citation type="submission" date="2016-05" db="EMBL/GenBank/DDBJ databases">
        <title>Compelete Genome Sequence of Bacteriochlorophyll-Synthesizing Bacterium Porphyrobacter neustonensis DSM 9434.</title>
        <authorList>
            <person name="Shi X.-L."/>
            <person name="Wu Y.-H."/>
            <person name="Cheng H."/>
            <person name="Xu L."/>
            <person name="Zhang X.-Q."/>
            <person name="Wang C.-S."/>
            <person name="Xu X.-W."/>
        </authorList>
    </citation>
    <scope>NUCLEOTIDE SEQUENCE [LARGE SCALE GENOMIC DNA]</scope>
    <source>
        <strain evidence="1 2">DSM 9434</strain>
    </source>
</reference>
<name>A0A192D7N7_9SPHN</name>
<dbReference type="Gene3D" id="2.60.40.10">
    <property type="entry name" value="Immunoglobulins"/>
    <property type="match status" value="1"/>
</dbReference>
<dbReference type="KEGG" id="pns:A9D12_02520"/>
<sequence>MAVPQGGVHAQTGETATLRTVTNIAEATWDAQGSRQRTTSNAVRFDVNESPLAPPAIRVYRRTSEGTGAELAYRVPQCGAGTGPVQSLQSGATASTSPSGAATATIRTATVQQTDTLHGGEPLFFEISARAANRDPAAVESLTVVLTTAEGDSETMTVFETEADSGIFAGVIDTLRIPPPVTKEDCRLSVGQDTRVVIAAMRPDSDTILVSADVRVLVDPFGVVFDSETGEPVDGVRVTLVDADTGLPATVFAENGETSWPSSVITGQPVIDGSGRAVPMGPGEFWFPLTTQGRFRLVAEPPAPYTAPSTAPRDVIARALRPDGRPYVVREGSFGDIFVLDTPVPFEVDIPVDRPAGDLALVKTASRPRAAPGDLVFYTLTVGNSDAARIRRGVTLVDTPSPWLRLRPGSVRINGAAAPQAVTVSPDGRIITIALGDIPAAATMRVTYAMSVRADAPPGRAGNTVIAADALGRETRAQAVVDIDREGIADRMTIIGRVTAGGCTLPEAGRPGIPGVRVMLEDGSFALTDADGRYHFEGVVPGTHVVQVAAMTLPQGGRFTDCTRSSRSAGSAISRFAVGQGGSLVVADFHAILPEGAKPAAAPAPATETEAPVDAAEAVTADKTAPAVTDYLALGDGEDGFIAPAIDANPRAPAIKVAVRHRLGQSVKLLVDGKPVDPLAFEGTQNPETGTWSISQWRGVPLLTDRTVLEAQIINSFGEVSKTFTREVFFTRTPAKVELLPALSQLVADGRTRPVVAIRVLDRNNRPLREGMSGSFTLNAPYQSAEQIDRQQLNQLTGMTPMAARWVVEGSEGIARIELAPTMVSGSLRLAFAFDDGAITRRQELEAWVEPGDVEWTLIGLGEGTIGARSVARNMERNRRFDSDLGDDARVALYAKGRVLGKYLVTLAYDSAKQREDTRALGAIDPQAYYTVFGDASARQFDAASREKLYVRIETATFYALYGDFQTAFNQTRLASYNRTATGVMGEARVGAIKAQGFAAQIASRFQRQEIQGQGISGPYALSSRRILANSERVTIEVRDRFRPEQIVNSRTLTRFTDYDIDMLSGTIRFAAPVLSRDENLNPQFIVIEFETDGTGAAEWNAGARADWTSKAGTLRIGATAITDAGIAGADGKAQRTDIGAVDLLARIGANTEVRGEIAMSRRDGREATAFLAEVQHQTGKVDLVAYARQIDADYGIGQQNAVERGRRKVGVDGRVLLTEELSLVGSLWQDDSLTDAARRRAAQAQLALTRQATNLRLGIVHFNDRLPDGSTAASTVVEAGASQRLFDNKLELSAGTAIALQKAESADLPARHRLGARYAITQDVRLVGTYEIANGAKFDARQLRGGIEVAPWQGGQVTTTIGKETIGENGNRSFAAFGLSQTLQVSPALTIDATIDGNRTLGGRPSAGSLVNPDQPASSGGQITGGLLFEDFTAATFGAAWRKDRWSITARGEWRDGETIDRKGALFGAIRQLGEGSLVGSGVTWTLSEAAGGAKAEILDASIAFAHRPDNSPLAMLGRLEYRSDTITGGVAGEIGGIGGPGRTGLTVDGNATARRLVASLSANFSPRGQIDGAGVRRHEFALFLGARHNLDQFEGTEYQGTAVLAGGDARFGIGERFELGATATVRASLTDRSTTFAFGPSIGVVPTDGVLVTLGYNVEGFRDGDFGPARNTDKGVYAAVRMKFDAGSFGFLGLGR</sequence>
<proteinExistence type="predicted"/>
<evidence type="ECO:0008006" key="3">
    <source>
        <dbReference type="Google" id="ProtNLM"/>
    </source>
</evidence>
<dbReference type="InterPro" id="IPR013783">
    <property type="entry name" value="Ig-like_fold"/>
</dbReference>
<keyword evidence="2" id="KW-1185">Reference proteome</keyword>
<organism evidence="1 2">
    <name type="scientific">Erythrobacter neustonensis</name>
    <dbReference type="NCBI Taxonomy" id="1112"/>
    <lineage>
        <taxon>Bacteria</taxon>
        <taxon>Pseudomonadati</taxon>
        <taxon>Pseudomonadota</taxon>
        <taxon>Alphaproteobacteria</taxon>
        <taxon>Sphingomonadales</taxon>
        <taxon>Erythrobacteraceae</taxon>
        <taxon>Erythrobacter/Porphyrobacter group</taxon>
        <taxon>Erythrobacter</taxon>
    </lineage>
</organism>
<evidence type="ECO:0000313" key="1">
    <source>
        <dbReference type="EMBL" id="ANK14036.1"/>
    </source>
</evidence>
<evidence type="ECO:0000313" key="2">
    <source>
        <dbReference type="Proteomes" id="UP000078263"/>
    </source>
</evidence>
<accession>A0A192D7N7</accession>
<dbReference type="EMBL" id="CP016033">
    <property type="protein sequence ID" value="ANK14036.1"/>
    <property type="molecule type" value="Genomic_DNA"/>
</dbReference>
<dbReference type="STRING" id="1112.A9D12_02520"/>
<dbReference type="Proteomes" id="UP000078263">
    <property type="component" value="Chromosome"/>
</dbReference>
<dbReference type="SUPFAM" id="SSF117074">
    <property type="entry name" value="Hypothetical protein PA1324"/>
    <property type="match status" value="1"/>
</dbReference>